<evidence type="ECO:0000256" key="3">
    <source>
        <dbReference type="ARBA" id="ARBA00022741"/>
    </source>
</evidence>
<dbReference type="PANTHER" id="PTHR46566">
    <property type="entry name" value="1-PHOSPHOFRUCTOKINASE-RELATED"/>
    <property type="match status" value="1"/>
</dbReference>
<dbReference type="SUPFAM" id="SSF53613">
    <property type="entry name" value="Ribokinase-like"/>
    <property type="match status" value="1"/>
</dbReference>
<dbReference type="AlphaFoldDB" id="A0A1H9SVM2"/>
<reference evidence="8 9" key="1">
    <citation type="submission" date="2016-10" db="EMBL/GenBank/DDBJ databases">
        <authorList>
            <person name="de Groot N.N."/>
        </authorList>
    </citation>
    <scope>NUCLEOTIDE SEQUENCE [LARGE SCALE GENOMIC DNA]</scope>
    <source>
        <strain evidence="8 9">DSM 16859</strain>
    </source>
</reference>
<evidence type="ECO:0000256" key="6">
    <source>
        <dbReference type="PIRNR" id="PIRNR000535"/>
    </source>
</evidence>
<evidence type="ECO:0000259" key="7">
    <source>
        <dbReference type="Pfam" id="PF00294"/>
    </source>
</evidence>
<comment type="similarity">
    <text evidence="1">Belongs to the carbohydrate kinase PfkB family.</text>
</comment>
<dbReference type="PANTHER" id="PTHR46566:SF5">
    <property type="entry name" value="1-PHOSPHOFRUCTOKINASE"/>
    <property type="match status" value="1"/>
</dbReference>
<dbReference type="Pfam" id="PF00294">
    <property type="entry name" value="PfkB"/>
    <property type="match status" value="1"/>
</dbReference>
<name>A0A1H9SVM2_9ACTN</name>
<organism evidence="8 9">
    <name type="scientific">Propionibacterium cyclohexanicum</name>
    <dbReference type="NCBI Taxonomy" id="64702"/>
    <lineage>
        <taxon>Bacteria</taxon>
        <taxon>Bacillati</taxon>
        <taxon>Actinomycetota</taxon>
        <taxon>Actinomycetes</taxon>
        <taxon>Propionibacteriales</taxon>
        <taxon>Propionibacteriaceae</taxon>
        <taxon>Propionibacterium</taxon>
    </lineage>
</organism>
<keyword evidence="5" id="KW-0067">ATP-binding</keyword>
<keyword evidence="4 8" id="KW-0418">Kinase</keyword>
<dbReference type="PROSITE" id="PS00584">
    <property type="entry name" value="PFKB_KINASES_2"/>
    <property type="match status" value="1"/>
</dbReference>
<protein>
    <submittedName>
        <fullName evidence="8">6-phosphofructokinase 2</fullName>
    </submittedName>
</protein>
<dbReference type="GO" id="GO:0008443">
    <property type="term" value="F:phosphofructokinase activity"/>
    <property type="evidence" value="ECO:0007669"/>
    <property type="project" value="TreeGrafter"/>
</dbReference>
<dbReference type="GO" id="GO:0005524">
    <property type="term" value="F:ATP binding"/>
    <property type="evidence" value="ECO:0007669"/>
    <property type="project" value="UniProtKB-KW"/>
</dbReference>
<dbReference type="CDD" id="cd01164">
    <property type="entry name" value="FruK_PfkB_like"/>
    <property type="match status" value="1"/>
</dbReference>
<keyword evidence="3" id="KW-0547">Nucleotide-binding</keyword>
<dbReference type="InterPro" id="IPR029056">
    <property type="entry name" value="Ribokinase-like"/>
</dbReference>
<dbReference type="GO" id="GO:0005829">
    <property type="term" value="C:cytosol"/>
    <property type="evidence" value="ECO:0007669"/>
    <property type="project" value="TreeGrafter"/>
</dbReference>
<dbReference type="InterPro" id="IPR011611">
    <property type="entry name" value="PfkB_dom"/>
</dbReference>
<proteinExistence type="inferred from homology"/>
<dbReference type="RefSeq" id="WP_091969982.1">
    <property type="nucleotide sequence ID" value="NZ_FOGZ01000016.1"/>
</dbReference>
<feature type="domain" description="Carbohydrate kinase PfkB" evidence="7">
    <location>
        <begin position="23"/>
        <end position="306"/>
    </location>
</feature>
<dbReference type="Gene3D" id="3.40.1190.20">
    <property type="match status" value="1"/>
</dbReference>
<dbReference type="PIRSF" id="PIRSF000535">
    <property type="entry name" value="1PFK/6PFK/LacC"/>
    <property type="match status" value="1"/>
</dbReference>
<evidence type="ECO:0000313" key="8">
    <source>
        <dbReference type="EMBL" id="SER88429.1"/>
    </source>
</evidence>
<sequence>MIVTVTPNPSLDRSASLPGPIVRGRVHRLEQVSTVAAGKGVNISRALHGAGVPTLAVVPAAEHDPLVVGMNQAGLAHVGVSITEPVRINLTVTEPDGTTTKFNAPGPRLGPAEQQRLEKAVLDAANGAEWVVMTGSLPPGLPDDWYASMVRRLRGTGVRIGVDTSDAPLRALGAALPGAAPDLVKPNSAELAQICGGDGEALEAGAARGEVMPVVERARELVRLGIPTVMVTLGGAGALLVTADAAWHAVAEPVEVRSTVGAGDSSLAGLLIGLTSGAEPPAALRSAVAWGTAAASLPGSTIPLPERADGVSVHVTSL</sequence>
<evidence type="ECO:0000256" key="2">
    <source>
        <dbReference type="ARBA" id="ARBA00022679"/>
    </source>
</evidence>
<accession>A0A1H9SVM2</accession>
<dbReference type="InterPro" id="IPR002173">
    <property type="entry name" value="Carboh/pur_kinase_PfkB_CS"/>
</dbReference>
<dbReference type="OrthoDB" id="9801219at2"/>
<dbReference type="EMBL" id="FOGZ01000016">
    <property type="protein sequence ID" value="SER88429.1"/>
    <property type="molecule type" value="Genomic_DNA"/>
</dbReference>
<keyword evidence="9" id="KW-1185">Reference proteome</keyword>
<gene>
    <name evidence="8" type="ORF">SAMN05443377_1169</name>
</gene>
<evidence type="ECO:0000256" key="5">
    <source>
        <dbReference type="ARBA" id="ARBA00022840"/>
    </source>
</evidence>
<evidence type="ECO:0000256" key="4">
    <source>
        <dbReference type="ARBA" id="ARBA00022777"/>
    </source>
</evidence>
<evidence type="ECO:0000256" key="1">
    <source>
        <dbReference type="ARBA" id="ARBA00010688"/>
    </source>
</evidence>
<dbReference type="NCBIfam" id="TIGR03168">
    <property type="entry name" value="1-PFK"/>
    <property type="match status" value="1"/>
</dbReference>
<dbReference type="STRING" id="64702.SAMN05443377_1169"/>
<evidence type="ECO:0000313" key="9">
    <source>
        <dbReference type="Proteomes" id="UP000198815"/>
    </source>
</evidence>
<keyword evidence="2 6" id="KW-0808">Transferase</keyword>
<dbReference type="InterPro" id="IPR017583">
    <property type="entry name" value="Tagatose/fructose_Pkinase"/>
</dbReference>
<dbReference type="Proteomes" id="UP000198815">
    <property type="component" value="Unassembled WGS sequence"/>
</dbReference>